<dbReference type="EMBL" id="UYWW01000038">
    <property type="protein sequence ID" value="VDM06930.1"/>
    <property type="molecule type" value="Genomic_DNA"/>
</dbReference>
<evidence type="ECO:0000256" key="3">
    <source>
        <dbReference type="ARBA" id="ARBA00005735"/>
    </source>
</evidence>
<dbReference type="PANTHER" id="PTHR19300">
    <property type="entry name" value="BETA-1,4-GALACTOSYLTRANSFERASE"/>
    <property type="match status" value="1"/>
</dbReference>
<keyword evidence="5 11" id="KW-0808">Transferase</keyword>
<dbReference type="InterPro" id="IPR027791">
    <property type="entry name" value="Galactosyl_T_C"/>
</dbReference>
<dbReference type="InterPro" id="IPR003859">
    <property type="entry name" value="Galactosyl_T"/>
</dbReference>
<evidence type="ECO:0000313" key="14">
    <source>
        <dbReference type="EMBL" id="VDM06930.1"/>
    </source>
</evidence>
<protein>
    <recommendedName>
        <fullName evidence="11">Beta-1,4-N-acetylgalactosaminyltransferase</fullName>
        <ecNumber evidence="11">2.4.1.-</ecNumber>
    </recommendedName>
    <alternativeName>
        <fullName evidence="11">Beta-4-GalNAcT</fullName>
    </alternativeName>
</protein>
<evidence type="ECO:0000256" key="9">
    <source>
        <dbReference type="ARBA" id="ARBA00023136"/>
    </source>
</evidence>
<proteinExistence type="inferred from homology"/>
<evidence type="ECO:0000256" key="6">
    <source>
        <dbReference type="ARBA" id="ARBA00022692"/>
    </source>
</evidence>
<evidence type="ECO:0000256" key="10">
    <source>
        <dbReference type="ARBA" id="ARBA00023180"/>
    </source>
</evidence>
<dbReference type="FunCoup" id="A0A3P7DAK4">
    <property type="interactions" value="12"/>
</dbReference>
<dbReference type="GO" id="GO:0046872">
    <property type="term" value="F:metal ion binding"/>
    <property type="evidence" value="ECO:0007669"/>
    <property type="project" value="UniProtKB-UniRule"/>
</dbReference>
<dbReference type="GO" id="GO:0006688">
    <property type="term" value="P:glycosphingolipid biosynthetic process"/>
    <property type="evidence" value="ECO:0007669"/>
    <property type="project" value="TreeGrafter"/>
</dbReference>
<comment type="subcellular location">
    <subcellularLocation>
        <location evidence="1 11">Membrane</location>
        <topology evidence="1 11">Single-pass type II membrane protein</topology>
    </subcellularLocation>
</comment>
<dbReference type="GO" id="GO:0016020">
    <property type="term" value="C:membrane"/>
    <property type="evidence" value="ECO:0007669"/>
    <property type="project" value="UniProtKB-SubCell"/>
</dbReference>
<dbReference type="GO" id="GO:0008378">
    <property type="term" value="F:galactosyltransferase activity"/>
    <property type="evidence" value="ECO:0007669"/>
    <property type="project" value="TreeGrafter"/>
</dbReference>
<dbReference type="UniPathway" id="UPA00378"/>
<dbReference type="Pfam" id="PF02709">
    <property type="entry name" value="Glyco_transf_7C"/>
    <property type="match status" value="1"/>
</dbReference>
<evidence type="ECO:0000256" key="7">
    <source>
        <dbReference type="ARBA" id="ARBA00022968"/>
    </source>
</evidence>
<keyword evidence="8" id="KW-1133">Transmembrane helix</keyword>
<comment type="similarity">
    <text evidence="3 11">Belongs to the glycosyltransferase 7 family.</text>
</comment>
<dbReference type="EC" id="2.4.1.-" evidence="11"/>
<evidence type="ECO:0000256" key="8">
    <source>
        <dbReference type="ARBA" id="ARBA00022989"/>
    </source>
</evidence>
<evidence type="ECO:0000256" key="4">
    <source>
        <dbReference type="ARBA" id="ARBA00022676"/>
    </source>
</evidence>
<dbReference type="PANTHER" id="PTHR19300:SF46">
    <property type="entry name" value="BETA-1,4-N-ACETYLGALACTOSAMINYLTRANSFERASE"/>
    <property type="match status" value="1"/>
</dbReference>
<keyword evidence="11" id="KW-0479">Metal-binding</keyword>
<sequence>MNYPLLTICSFNTNISDQQHYISTKPSTNLQPLIVNAVKQNGDKIFTFINETVTLASCSGNWFLSNHWLKATKPRDILSIEQQQQNTVNKKSPVHKEKAEGNEKSVVELVQNDHEVILERIRSPDIDMRRNGTSTTLIVNMDDKPLVEDIPLFEELENRLLKNRSDDLKKICPDPEDNRKLIGQLPQAVLLITNLKEAEVKKHYPYLKPGGHWKPEDCTTEHKIAVIIPFRDRQTHLTRLIDFLIPVFRRQELDFRFIVTEQYGNDLFNKGRIMNAAFRLAESLNVSCVIFHDVDMFPQNDRNFYGCPPTPRHIGAFVSNLGYQLWYKEIVGGVLAISMDDYRTVNGYSNMYWGWGGEDDDMDDVGSLFQMVVVPTCRCTAKERVVVKADDIWWKRIMAQNLTIERPDVTTGRFTMLKHVKRKRVAPKLVYKLLNEAETRYRTDGLNVTSWKILKVTLRPLYYHIYVDVGKPPSEWV</sequence>
<accession>A0A3P7DAK4</accession>
<evidence type="ECO:0000256" key="2">
    <source>
        <dbReference type="ARBA" id="ARBA00004922"/>
    </source>
</evidence>
<keyword evidence="4 11" id="KW-0328">Glycosyltransferase</keyword>
<evidence type="ECO:0000256" key="11">
    <source>
        <dbReference type="RuleBase" id="RU368121"/>
    </source>
</evidence>
<keyword evidence="6" id="KW-0812">Transmembrane</keyword>
<feature type="domain" description="Galactosyltransferase N-terminal" evidence="13">
    <location>
        <begin position="188"/>
        <end position="308"/>
    </location>
</feature>
<feature type="domain" description="Galactosyltransferase C-terminal" evidence="12">
    <location>
        <begin position="312"/>
        <end position="362"/>
    </location>
</feature>
<keyword evidence="10 11" id="KW-0325">Glycoprotein</keyword>
<dbReference type="GO" id="GO:0033842">
    <property type="term" value="F:N-acetyl-beta-glucosaminyl-derivative 4-beta-N-acetylgalactosaminyltransferase activity"/>
    <property type="evidence" value="ECO:0007669"/>
    <property type="project" value="TreeGrafter"/>
</dbReference>
<keyword evidence="15" id="KW-1185">Reference proteome</keyword>
<dbReference type="CDD" id="cd00899">
    <property type="entry name" value="b4GalT"/>
    <property type="match status" value="1"/>
</dbReference>
<dbReference type="SUPFAM" id="SSF53448">
    <property type="entry name" value="Nucleotide-diphospho-sugar transferases"/>
    <property type="match status" value="1"/>
</dbReference>
<keyword evidence="11" id="KW-0464">Manganese</keyword>
<comment type="function">
    <text evidence="11">Catalyzes the transfer of galactose onto proteins or lipids.</text>
</comment>
<evidence type="ECO:0000256" key="1">
    <source>
        <dbReference type="ARBA" id="ARBA00004606"/>
    </source>
</evidence>
<name>A0A3P7DAK4_WUCBA</name>
<evidence type="ECO:0000313" key="15">
    <source>
        <dbReference type="Proteomes" id="UP000270924"/>
    </source>
</evidence>
<evidence type="ECO:0000259" key="13">
    <source>
        <dbReference type="Pfam" id="PF13733"/>
    </source>
</evidence>
<dbReference type="InterPro" id="IPR029044">
    <property type="entry name" value="Nucleotide-diphossugar_trans"/>
</dbReference>
<evidence type="ECO:0000256" key="5">
    <source>
        <dbReference type="ARBA" id="ARBA00022679"/>
    </source>
</evidence>
<dbReference type="AlphaFoldDB" id="A0A3P7DAK4"/>
<dbReference type="GO" id="GO:0005794">
    <property type="term" value="C:Golgi apparatus"/>
    <property type="evidence" value="ECO:0007669"/>
    <property type="project" value="TreeGrafter"/>
</dbReference>
<dbReference type="Pfam" id="PF13733">
    <property type="entry name" value="Glyco_transf_7N"/>
    <property type="match status" value="1"/>
</dbReference>
<dbReference type="GO" id="GO:0005975">
    <property type="term" value="P:carbohydrate metabolic process"/>
    <property type="evidence" value="ECO:0007669"/>
    <property type="project" value="InterPro"/>
</dbReference>
<dbReference type="PRINTS" id="PR02050">
    <property type="entry name" value="B14GALTRFASE"/>
</dbReference>
<comment type="cofactor">
    <cofactor evidence="11">
        <name>Mn(2+)</name>
        <dbReference type="ChEBI" id="CHEBI:29035"/>
    </cofactor>
</comment>
<dbReference type="Gene3D" id="3.90.550.10">
    <property type="entry name" value="Spore Coat Polysaccharide Biosynthesis Protein SpsA, Chain A"/>
    <property type="match status" value="2"/>
</dbReference>
<dbReference type="InParanoid" id="A0A3P7DAK4"/>
<comment type="pathway">
    <text evidence="2 11">Protein modification; protein glycosylation.</text>
</comment>
<keyword evidence="7 11" id="KW-0735">Signal-anchor</keyword>
<dbReference type="OrthoDB" id="10038994at2759"/>
<dbReference type="InterPro" id="IPR027995">
    <property type="entry name" value="Galactosyl_T_N"/>
</dbReference>
<keyword evidence="9" id="KW-0472">Membrane</keyword>
<dbReference type="Proteomes" id="UP000270924">
    <property type="component" value="Unassembled WGS sequence"/>
</dbReference>
<reference evidence="14 15" key="1">
    <citation type="submission" date="2018-11" db="EMBL/GenBank/DDBJ databases">
        <authorList>
            <consortium name="Pathogen Informatics"/>
        </authorList>
    </citation>
    <scope>NUCLEOTIDE SEQUENCE [LARGE SCALE GENOMIC DNA]</scope>
</reference>
<organism evidence="14 15">
    <name type="scientific">Wuchereria bancrofti</name>
    <dbReference type="NCBI Taxonomy" id="6293"/>
    <lineage>
        <taxon>Eukaryota</taxon>
        <taxon>Metazoa</taxon>
        <taxon>Ecdysozoa</taxon>
        <taxon>Nematoda</taxon>
        <taxon>Chromadorea</taxon>
        <taxon>Rhabditida</taxon>
        <taxon>Spirurina</taxon>
        <taxon>Spiruromorpha</taxon>
        <taxon>Filarioidea</taxon>
        <taxon>Onchocercidae</taxon>
        <taxon>Wuchereria</taxon>
    </lineage>
</organism>
<gene>
    <name evidence="14" type="ORF">WBA_LOCUS316</name>
</gene>
<evidence type="ECO:0000259" key="12">
    <source>
        <dbReference type="Pfam" id="PF02709"/>
    </source>
</evidence>